<feature type="transmembrane region" description="Helical" evidence="1">
    <location>
        <begin position="12"/>
        <end position="33"/>
    </location>
</feature>
<feature type="transmembrane region" description="Helical" evidence="1">
    <location>
        <begin position="45"/>
        <end position="63"/>
    </location>
</feature>
<keyword evidence="1" id="KW-0472">Membrane</keyword>
<evidence type="ECO:0008006" key="4">
    <source>
        <dbReference type="Google" id="ProtNLM"/>
    </source>
</evidence>
<keyword evidence="1" id="KW-0812">Transmembrane</keyword>
<protein>
    <recommendedName>
        <fullName evidence="4">AtpZ/AtpI family protein</fullName>
    </recommendedName>
</protein>
<accession>A0A1F7VC47</accession>
<dbReference type="Proteomes" id="UP000176593">
    <property type="component" value="Unassembled WGS sequence"/>
</dbReference>
<proteinExistence type="predicted"/>
<name>A0A1F7VC47_9BACT</name>
<dbReference type="EMBL" id="MGEQ01000002">
    <property type="protein sequence ID" value="OGL88025.1"/>
    <property type="molecule type" value="Genomic_DNA"/>
</dbReference>
<keyword evidence="1" id="KW-1133">Transmembrane helix</keyword>
<evidence type="ECO:0000313" key="3">
    <source>
        <dbReference type="Proteomes" id="UP000176593"/>
    </source>
</evidence>
<dbReference type="InterPro" id="IPR032820">
    <property type="entry name" value="ATPase_put"/>
</dbReference>
<comment type="caution">
    <text evidence="2">The sequence shown here is derived from an EMBL/GenBank/DDBJ whole genome shotgun (WGS) entry which is preliminary data.</text>
</comment>
<dbReference type="AlphaFoldDB" id="A0A1F7VC47"/>
<sequence>MNIEAAYYRLALRIFADFSGSIAVPAVLGALVGKWLDGKYHTAPKFLVFSLSIALLSTAWIVVRKAKKYGNEYEALNKK</sequence>
<gene>
    <name evidence="2" type="ORF">A3I41_02870</name>
</gene>
<evidence type="ECO:0000313" key="2">
    <source>
        <dbReference type="EMBL" id="OGL88025.1"/>
    </source>
</evidence>
<evidence type="ECO:0000256" key="1">
    <source>
        <dbReference type="SAM" id="Phobius"/>
    </source>
</evidence>
<reference evidence="2 3" key="1">
    <citation type="journal article" date="2016" name="Nat. Commun.">
        <title>Thousands of microbial genomes shed light on interconnected biogeochemical processes in an aquifer system.</title>
        <authorList>
            <person name="Anantharaman K."/>
            <person name="Brown C.T."/>
            <person name="Hug L.A."/>
            <person name="Sharon I."/>
            <person name="Castelle C.J."/>
            <person name="Probst A.J."/>
            <person name="Thomas B.C."/>
            <person name="Singh A."/>
            <person name="Wilkins M.J."/>
            <person name="Karaoz U."/>
            <person name="Brodie E.L."/>
            <person name="Williams K.H."/>
            <person name="Hubbard S.S."/>
            <person name="Banfield J.F."/>
        </authorList>
    </citation>
    <scope>NUCLEOTIDE SEQUENCE [LARGE SCALE GENOMIC DNA]</scope>
</reference>
<dbReference type="Pfam" id="PF09527">
    <property type="entry name" value="ATPase_gene1"/>
    <property type="match status" value="1"/>
</dbReference>
<organism evidence="2 3">
    <name type="scientific">Candidatus Uhrbacteria bacterium RIFCSPLOWO2_02_FULL_48_18</name>
    <dbReference type="NCBI Taxonomy" id="1802408"/>
    <lineage>
        <taxon>Bacteria</taxon>
        <taxon>Candidatus Uhriibacteriota</taxon>
    </lineage>
</organism>